<feature type="region of interest" description="Disordered" evidence="1">
    <location>
        <begin position="136"/>
        <end position="200"/>
    </location>
</feature>
<dbReference type="AlphaFoldDB" id="A0AA88I218"/>
<feature type="region of interest" description="Disordered" evidence="1">
    <location>
        <begin position="221"/>
        <end position="341"/>
    </location>
</feature>
<accession>A0AA88I218</accession>
<evidence type="ECO:0000313" key="2">
    <source>
        <dbReference type="EMBL" id="KAK2719628.1"/>
    </source>
</evidence>
<feature type="compositionally biased region" description="Basic and acidic residues" evidence="1">
    <location>
        <begin position="17"/>
        <end position="39"/>
    </location>
</feature>
<feature type="compositionally biased region" description="Basic residues" evidence="1">
    <location>
        <begin position="330"/>
        <end position="340"/>
    </location>
</feature>
<gene>
    <name evidence="2" type="ORF">QYM36_005192</name>
</gene>
<name>A0AA88I218_ARTSF</name>
<organism evidence="2 3">
    <name type="scientific">Artemia franciscana</name>
    <name type="common">Brine shrimp</name>
    <name type="synonym">Artemia sanfranciscana</name>
    <dbReference type="NCBI Taxonomy" id="6661"/>
    <lineage>
        <taxon>Eukaryota</taxon>
        <taxon>Metazoa</taxon>
        <taxon>Ecdysozoa</taxon>
        <taxon>Arthropoda</taxon>
        <taxon>Crustacea</taxon>
        <taxon>Branchiopoda</taxon>
        <taxon>Anostraca</taxon>
        <taxon>Artemiidae</taxon>
        <taxon>Artemia</taxon>
    </lineage>
</organism>
<protein>
    <submittedName>
        <fullName evidence="2">Uncharacterized protein</fullName>
    </submittedName>
</protein>
<feature type="region of interest" description="Disordered" evidence="1">
    <location>
        <begin position="1"/>
        <end position="54"/>
    </location>
</feature>
<keyword evidence="3" id="KW-1185">Reference proteome</keyword>
<reference evidence="2" key="1">
    <citation type="submission" date="2023-07" db="EMBL/GenBank/DDBJ databases">
        <title>Chromosome-level genome assembly of Artemia franciscana.</title>
        <authorList>
            <person name="Jo E."/>
        </authorList>
    </citation>
    <scope>NUCLEOTIDE SEQUENCE</scope>
    <source>
        <tissue evidence="2">Whole body</tissue>
    </source>
</reference>
<feature type="compositionally biased region" description="Basic and acidic residues" evidence="1">
    <location>
        <begin position="275"/>
        <end position="288"/>
    </location>
</feature>
<proteinExistence type="predicted"/>
<evidence type="ECO:0000313" key="3">
    <source>
        <dbReference type="Proteomes" id="UP001187531"/>
    </source>
</evidence>
<dbReference type="Proteomes" id="UP001187531">
    <property type="component" value="Unassembled WGS sequence"/>
</dbReference>
<feature type="compositionally biased region" description="Polar residues" evidence="1">
    <location>
        <begin position="231"/>
        <end position="250"/>
    </location>
</feature>
<comment type="caution">
    <text evidence="2">The sequence shown here is derived from an EMBL/GenBank/DDBJ whole genome shotgun (WGS) entry which is preliminary data.</text>
</comment>
<feature type="region of interest" description="Disordered" evidence="1">
    <location>
        <begin position="67"/>
        <end position="110"/>
    </location>
</feature>
<evidence type="ECO:0000256" key="1">
    <source>
        <dbReference type="SAM" id="MobiDB-lite"/>
    </source>
</evidence>
<feature type="compositionally biased region" description="Basic and acidic residues" evidence="1">
    <location>
        <begin position="175"/>
        <end position="187"/>
    </location>
</feature>
<feature type="compositionally biased region" description="Basic and acidic residues" evidence="1">
    <location>
        <begin position="148"/>
        <end position="163"/>
    </location>
</feature>
<dbReference type="EMBL" id="JAVRJZ010000008">
    <property type="protein sequence ID" value="KAK2719628.1"/>
    <property type="molecule type" value="Genomic_DNA"/>
</dbReference>
<feature type="compositionally biased region" description="Polar residues" evidence="1">
    <location>
        <begin position="1"/>
        <end position="15"/>
    </location>
</feature>
<sequence length="481" mass="57327">MNNEKIYSLGLTQPASFEKKDNLQGLKDLKESNEGERSEASPNSHQADENYDNEVFGSIQDVEQEVFPESSRHFLPRNKDLEQKNREEEDRFQFGQTLNAEQGRIGQEHTGVTHQADENYNNEVFGSVQDVEQEVFPESSGSRYWLPRNKDVEQKNREEEDRFQFGQTLNAEQGRIGREHTGEEIEGRNQPCTRKSSKRELYDAVPSNLLDLEVLQNNSAGKYAGRRESSGQDSSVDGYNSREQTRNYCRSPQRPRRELSNHLNYKRKLNPANHVFKEVEESQKDPRNQKSSNVFQSDEKEIRKYTSRCGTPSRQYGARDSLAGREYRRSYSRHQQRHRREPNDCFYKPYYERPKNYGNYKNKDYRYSRPSYRIRYDWGPYEKFRYSQNARTTKNSREDERYRYRSPIHSLRGTYHGKFSTPRNTYREQSRREEHAYDSKGNEYINVLRRKRAGDYIENNKEKKIYYSAYQGEPRVEKRRF</sequence>
<feature type="compositionally biased region" description="Basic and acidic residues" evidence="1">
    <location>
        <begin position="77"/>
        <end position="92"/>
    </location>
</feature>